<evidence type="ECO:0000313" key="2">
    <source>
        <dbReference type="Proteomes" id="UP000008909"/>
    </source>
</evidence>
<sequence>MPLRTQGETLEVVDHYPYLRSSTSPEGSVTDEVNARIPRARNRSAYLQHLRYHKSISPDLKVRACSEAPVFASVVVNGDDELVRPPKNVANVYIKLAHLSETPFKKCEVQILWKKIKYANTVVGSTIPSLSNRFRLRNSGDPNAAAKGCAGVCIVLIYRVKRPVLDWIPIDGRPLRF</sequence>
<gene>
    <name evidence="1" type="ORF">CLF_110748</name>
</gene>
<reference key="2">
    <citation type="submission" date="2011-10" db="EMBL/GenBank/DDBJ databases">
        <title>The genome and transcriptome sequence of Clonorchis sinensis provide insights into the carcinogenic liver fluke.</title>
        <authorList>
            <person name="Wang X."/>
            <person name="Huang Y."/>
            <person name="Chen W."/>
            <person name="Liu H."/>
            <person name="Guo L."/>
            <person name="Chen Y."/>
            <person name="Luo F."/>
            <person name="Zhou W."/>
            <person name="Sun J."/>
            <person name="Mao Q."/>
            <person name="Liang P."/>
            <person name="Zhou C."/>
            <person name="Tian Y."/>
            <person name="Men J."/>
            <person name="Lv X."/>
            <person name="Huang L."/>
            <person name="Zhou J."/>
            <person name="Hu Y."/>
            <person name="Li R."/>
            <person name="Zhang F."/>
            <person name="Lei H."/>
            <person name="Li X."/>
            <person name="Hu X."/>
            <person name="Liang C."/>
            <person name="Xu J."/>
            <person name="Wu Z."/>
            <person name="Yu X."/>
        </authorList>
    </citation>
    <scope>NUCLEOTIDE SEQUENCE</scope>
    <source>
        <strain>Henan</strain>
    </source>
</reference>
<accession>G7YTU6</accession>
<organism evidence="1 2">
    <name type="scientific">Clonorchis sinensis</name>
    <name type="common">Chinese liver fluke</name>
    <dbReference type="NCBI Taxonomy" id="79923"/>
    <lineage>
        <taxon>Eukaryota</taxon>
        <taxon>Metazoa</taxon>
        <taxon>Spiralia</taxon>
        <taxon>Lophotrochozoa</taxon>
        <taxon>Platyhelminthes</taxon>
        <taxon>Trematoda</taxon>
        <taxon>Digenea</taxon>
        <taxon>Opisthorchiida</taxon>
        <taxon>Opisthorchiata</taxon>
        <taxon>Opisthorchiidae</taxon>
        <taxon>Clonorchis</taxon>
    </lineage>
</organism>
<dbReference type="EMBL" id="DF144236">
    <property type="protein sequence ID" value="GAA56375.1"/>
    <property type="molecule type" value="Genomic_DNA"/>
</dbReference>
<evidence type="ECO:0000313" key="1">
    <source>
        <dbReference type="EMBL" id="GAA56375.1"/>
    </source>
</evidence>
<name>G7YTU6_CLOSI</name>
<dbReference type="Proteomes" id="UP000008909">
    <property type="component" value="Unassembled WGS sequence"/>
</dbReference>
<protein>
    <submittedName>
        <fullName evidence="1">Uncharacterized protein</fullName>
    </submittedName>
</protein>
<proteinExistence type="predicted"/>
<keyword evidence="2" id="KW-1185">Reference proteome</keyword>
<reference evidence="1" key="1">
    <citation type="journal article" date="2011" name="Genome Biol.">
        <title>The draft genome of the carcinogenic human liver fluke Clonorchis sinensis.</title>
        <authorList>
            <person name="Wang X."/>
            <person name="Chen W."/>
            <person name="Huang Y."/>
            <person name="Sun J."/>
            <person name="Men J."/>
            <person name="Liu H."/>
            <person name="Luo F."/>
            <person name="Guo L."/>
            <person name="Lv X."/>
            <person name="Deng C."/>
            <person name="Zhou C."/>
            <person name="Fan Y."/>
            <person name="Li X."/>
            <person name="Huang L."/>
            <person name="Hu Y."/>
            <person name="Liang C."/>
            <person name="Hu X."/>
            <person name="Xu J."/>
            <person name="Yu X."/>
        </authorList>
    </citation>
    <scope>NUCLEOTIDE SEQUENCE [LARGE SCALE GENOMIC DNA]</scope>
    <source>
        <strain evidence="1">Henan</strain>
    </source>
</reference>
<dbReference type="AlphaFoldDB" id="G7YTU6"/>
<feature type="non-terminal residue" evidence="1">
    <location>
        <position position="177"/>
    </location>
</feature>